<protein>
    <recommendedName>
        <fullName evidence="3">NADAR domain-containing protein</fullName>
    </recommendedName>
</protein>
<reference evidence="4 5" key="1">
    <citation type="submission" date="2018-08" db="EMBL/GenBank/DDBJ databases">
        <title>Genomic Encyclopedia of Type Strains, Phase IV (KMG-IV): sequencing the most valuable type-strain genomes for metagenomic binning, comparative biology and taxonomic classification.</title>
        <authorList>
            <person name="Goeker M."/>
        </authorList>
    </citation>
    <scope>NUCLEOTIDE SEQUENCE [LARGE SCALE GENOMIC DNA]</scope>
    <source>
        <strain evidence="4 5">DSM 18841</strain>
    </source>
</reference>
<comment type="catalytic activity">
    <reaction evidence="2">
        <text>2,5-diamino-6-hydroxy-4-(5-phosphoribosylamino)-pyrimidine + H2O = 2,5,6-triamino-4-hydroxypyrimidine + D-ribose 5-phosphate</text>
        <dbReference type="Rhea" id="RHEA:23436"/>
        <dbReference type="ChEBI" id="CHEBI:15377"/>
        <dbReference type="ChEBI" id="CHEBI:58614"/>
        <dbReference type="ChEBI" id="CHEBI:78346"/>
        <dbReference type="ChEBI" id="CHEBI:137796"/>
    </reaction>
</comment>
<dbReference type="RefSeq" id="WP_115900249.1">
    <property type="nucleotide sequence ID" value="NZ_QUNS01000002.1"/>
</dbReference>
<evidence type="ECO:0000256" key="1">
    <source>
        <dbReference type="ARBA" id="ARBA00000022"/>
    </source>
</evidence>
<dbReference type="Gene3D" id="1.10.357.40">
    <property type="entry name" value="YbiA-like"/>
    <property type="match status" value="1"/>
</dbReference>
<dbReference type="EMBL" id="QUNS01000002">
    <property type="protein sequence ID" value="REH54599.1"/>
    <property type="molecule type" value="Genomic_DNA"/>
</dbReference>
<comment type="catalytic activity">
    <reaction evidence="1">
        <text>5-amino-6-(5-phospho-D-ribosylamino)uracil + H2O = 5,6-diaminouracil + D-ribose 5-phosphate</text>
        <dbReference type="Rhea" id="RHEA:55020"/>
        <dbReference type="ChEBI" id="CHEBI:15377"/>
        <dbReference type="ChEBI" id="CHEBI:46252"/>
        <dbReference type="ChEBI" id="CHEBI:58453"/>
        <dbReference type="ChEBI" id="CHEBI:78346"/>
    </reaction>
</comment>
<dbReference type="CDD" id="cd15457">
    <property type="entry name" value="NADAR"/>
    <property type="match status" value="1"/>
</dbReference>
<evidence type="ECO:0000256" key="2">
    <source>
        <dbReference type="ARBA" id="ARBA00000751"/>
    </source>
</evidence>
<keyword evidence="5" id="KW-1185">Reference proteome</keyword>
<accession>A0A3E0I7I1</accession>
<feature type="domain" description="NADAR" evidence="3">
    <location>
        <begin position="22"/>
        <end position="180"/>
    </location>
</feature>
<evidence type="ECO:0000313" key="5">
    <source>
        <dbReference type="Proteomes" id="UP000256884"/>
    </source>
</evidence>
<dbReference type="OrthoDB" id="67297at2"/>
<evidence type="ECO:0000259" key="3">
    <source>
        <dbReference type="Pfam" id="PF08719"/>
    </source>
</evidence>
<dbReference type="InterPro" id="IPR037238">
    <property type="entry name" value="YbiA-like_sf"/>
</dbReference>
<organism evidence="4 5">
    <name type="scientific">Tenacibaculum gallaicum</name>
    <dbReference type="NCBI Taxonomy" id="561505"/>
    <lineage>
        <taxon>Bacteria</taxon>
        <taxon>Pseudomonadati</taxon>
        <taxon>Bacteroidota</taxon>
        <taxon>Flavobacteriia</taxon>
        <taxon>Flavobacteriales</taxon>
        <taxon>Flavobacteriaceae</taxon>
        <taxon>Tenacibaculum</taxon>
    </lineage>
</organism>
<dbReference type="AlphaFoldDB" id="A0A3E0I7I1"/>
<comment type="caution">
    <text evidence="4">The sequence shown here is derived from an EMBL/GenBank/DDBJ whole genome shotgun (WGS) entry which is preliminary data.</text>
</comment>
<dbReference type="Pfam" id="PF08719">
    <property type="entry name" value="NADAR"/>
    <property type="match status" value="1"/>
</dbReference>
<dbReference type="SUPFAM" id="SSF143990">
    <property type="entry name" value="YbiA-like"/>
    <property type="match status" value="1"/>
</dbReference>
<dbReference type="Proteomes" id="UP000256884">
    <property type="component" value="Unassembled WGS sequence"/>
</dbReference>
<evidence type="ECO:0000313" key="4">
    <source>
        <dbReference type="EMBL" id="REH54599.1"/>
    </source>
</evidence>
<name>A0A3E0I7I1_9FLAO</name>
<dbReference type="InterPro" id="IPR012816">
    <property type="entry name" value="NADAR"/>
</dbReference>
<sequence>MKYNNETIIARYNNNENLKFLFFWGHQPNKDGSVGKSCFSQWWKASFEIDGITYPTAEHYMMAGKAKVFNGEETLQEILSASTPHQVKKLGRKVKNFSPEVWDQHKFEIVVKANHAKFSQNKDLKEFLLNTKDRIIVEASPVDSIWGIGMSADNPNVTNPELWKGHNLLGYVLMEVRDLLNKKS</sequence>
<gene>
    <name evidence="4" type="ORF">C7448_102121</name>
</gene>
<dbReference type="NCBIfam" id="TIGR02464">
    <property type="entry name" value="ribofla_fusion"/>
    <property type="match status" value="1"/>
</dbReference>
<proteinExistence type="predicted"/>